<keyword evidence="1 2" id="KW-0728">SH3 domain</keyword>
<dbReference type="GO" id="GO:0001502">
    <property type="term" value="P:cartilage condensation"/>
    <property type="evidence" value="ECO:0007669"/>
    <property type="project" value="TreeGrafter"/>
</dbReference>
<proteinExistence type="predicted"/>
<dbReference type="InterPro" id="IPR042801">
    <property type="entry name" value="OTOR"/>
</dbReference>
<dbReference type="EMBL" id="SWLE01000005">
    <property type="protein sequence ID" value="TNM99292.1"/>
    <property type="molecule type" value="Genomic_DNA"/>
</dbReference>
<dbReference type="PANTHER" id="PTHR47146:SF1">
    <property type="entry name" value="OTORAPLIN"/>
    <property type="match status" value="1"/>
</dbReference>
<dbReference type="InterPro" id="IPR001452">
    <property type="entry name" value="SH3_domain"/>
</dbReference>
<name>A0A4Z2C4N3_9TELE</name>
<sequence>MQGISPSTQAERKSFGDFIFPMFQNTFTPRMRHWLLSLLCMGLLHQAAKAILMDKLADIKLCSDTGCSHSLSMATALGDFVAPDCRFINIKRGQTVYVYSKLLPVEGAGVFWSGSVYSERYVDQMGIIGYFPANVVNETHIFVPDTIKSPTTEMDFYCD</sequence>
<gene>
    <name evidence="4" type="ORF">fugu_012325</name>
</gene>
<dbReference type="PANTHER" id="PTHR47146">
    <property type="entry name" value="OTORAPLIN"/>
    <property type="match status" value="1"/>
</dbReference>
<keyword evidence="5" id="KW-1185">Reference proteome</keyword>
<protein>
    <recommendedName>
        <fullName evidence="3">SH3 domain-containing protein</fullName>
    </recommendedName>
</protein>
<dbReference type="Gene3D" id="2.30.30.40">
    <property type="entry name" value="SH3 Domains"/>
    <property type="match status" value="1"/>
</dbReference>
<evidence type="ECO:0000313" key="5">
    <source>
        <dbReference type="Proteomes" id="UP000516260"/>
    </source>
</evidence>
<dbReference type="SUPFAM" id="SSF50044">
    <property type="entry name" value="SH3-domain"/>
    <property type="match status" value="1"/>
</dbReference>
<organism evidence="4 5">
    <name type="scientific">Takifugu bimaculatus</name>
    <dbReference type="NCBI Taxonomy" id="433685"/>
    <lineage>
        <taxon>Eukaryota</taxon>
        <taxon>Metazoa</taxon>
        <taxon>Chordata</taxon>
        <taxon>Craniata</taxon>
        <taxon>Vertebrata</taxon>
        <taxon>Euteleostomi</taxon>
        <taxon>Actinopterygii</taxon>
        <taxon>Neopterygii</taxon>
        <taxon>Teleostei</taxon>
        <taxon>Neoteleostei</taxon>
        <taxon>Acanthomorphata</taxon>
        <taxon>Eupercaria</taxon>
        <taxon>Tetraodontiformes</taxon>
        <taxon>Tetradontoidea</taxon>
        <taxon>Tetraodontidae</taxon>
        <taxon>Takifugu</taxon>
    </lineage>
</organism>
<accession>A0A4Z2C4N3</accession>
<evidence type="ECO:0000256" key="2">
    <source>
        <dbReference type="PROSITE-ProRule" id="PRU00192"/>
    </source>
</evidence>
<comment type="caution">
    <text evidence="4">The sequence shown here is derived from an EMBL/GenBank/DDBJ whole genome shotgun (WGS) entry which is preliminary data.</text>
</comment>
<feature type="domain" description="SH3" evidence="3">
    <location>
        <begin position="69"/>
        <end position="141"/>
    </location>
</feature>
<dbReference type="PROSITE" id="PS50002">
    <property type="entry name" value="SH3"/>
    <property type="match status" value="1"/>
</dbReference>
<dbReference type="Proteomes" id="UP000516260">
    <property type="component" value="Chromosome 13"/>
</dbReference>
<evidence type="ECO:0000313" key="4">
    <source>
        <dbReference type="EMBL" id="TNM99292.1"/>
    </source>
</evidence>
<reference evidence="4 5" key="1">
    <citation type="submission" date="2019-04" db="EMBL/GenBank/DDBJ databases">
        <title>The sequence and de novo assembly of Takifugu bimaculatus genome using PacBio and Hi-C technologies.</title>
        <authorList>
            <person name="Xu P."/>
            <person name="Liu B."/>
            <person name="Zhou Z."/>
        </authorList>
    </citation>
    <scope>NUCLEOTIDE SEQUENCE [LARGE SCALE GENOMIC DNA]</scope>
    <source>
        <strain evidence="4">TB-2018</strain>
        <tissue evidence="4">Muscle</tissue>
    </source>
</reference>
<dbReference type="InterPro" id="IPR036028">
    <property type="entry name" value="SH3-like_dom_sf"/>
</dbReference>
<dbReference type="AlphaFoldDB" id="A0A4Z2C4N3"/>
<evidence type="ECO:0000256" key="1">
    <source>
        <dbReference type="ARBA" id="ARBA00022443"/>
    </source>
</evidence>
<evidence type="ECO:0000259" key="3">
    <source>
        <dbReference type="PROSITE" id="PS50002"/>
    </source>
</evidence>
<dbReference type="Pfam" id="PF07653">
    <property type="entry name" value="SH3_2"/>
    <property type="match status" value="1"/>
</dbReference>